<dbReference type="AlphaFoldDB" id="A0A225E191"/>
<evidence type="ECO:0000259" key="1">
    <source>
        <dbReference type="Pfam" id="PF14588"/>
    </source>
</evidence>
<dbReference type="CDD" id="cd02199">
    <property type="entry name" value="YjgF_YER057c_UK114_like_1"/>
    <property type="match status" value="1"/>
</dbReference>
<dbReference type="InterPro" id="IPR013813">
    <property type="entry name" value="Endoribo_LPSP/chorism_mut-like"/>
</dbReference>
<reference evidence="3" key="1">
    <citation type="submission" date="2017-06" db="EMBL/GenBank/DDBJ databases">
        <title>Genome analysis of Fimbriiglobus ruber SP5, the first member of the order Planctomycetales with confirmed chitinolytic capability.</title>
        <authorList>
            <person name="Ravin N.V."/>
            <person name="Rakitin A.L."/>
            <person name="Ivanova A.A."/>
            <person name="Beletsky A.V."/>
            <person name="Kulichevskaya I.S."/>
            <person name="Mardanov A.V."/>
            <person name="Dedysh S.N."/>
        </authorList>
    </citation>
    <scope>NUCLEOTIDE SEQUENCE [LARGE SCALE GENOMIC DNA]</scope>
    <source>
        <strain evidence="3">SP5</strain>
    </source>
</reference>
<evidence type="ECO:0000313" key="2">
    <source>
        <dbReference type="EMBL" id="OWK43786.1"/>
    </source>
</evidence>
<sequence length="155" mass="16402">MGDREKKLEAAGYPLDRGPKEGPVIDLVSVLGDTLYASGQVPYDAGVLTSKGKVPSQVSVEDATKAAALCAANILRAIVLKLGSLDKIERVVRVTGYVNTDPDFTDCHLVINGATNLLKEVFGPELGKHARTALGMGQLPLGTSVEVEAIFQLKK</sequence>
<dbReference type="PANTHER" id="PTHR43760:SF1">
    <property type="entry name" value="ENDORIBONUCLEASE L-PSP_CHORISMATE MUTASE-LIKE DOMAIN-CONTAINING PROTEIN"/>
    <property type="match status" value="1"/>
</dbReference>
<dbReference type="SUPFAM" id="SSF55298">
    <property type="entry name" value="YjgF-like"/>
    <property type="match status" value="1"/>
</dbReference>
<evidence type="ECO:0000313" key="3">
    <source>
        <dbReference type="Proteomes" id="UP000214646"/>
    </source>
</evidence>
<accession>A0A225E191</accession>
<comment type="caution">
    <text evidence="2">The sequence shown here is derived from an EMBL/GenBank/DDBJ whole genome shotgun (WGS) entry which is preliminary data.</text>
</comment>
<name>A0A225E191_9BACT</name>
<dbReference type="RefSeq" id="WP_088254594.1">
    <property type="nucleotide sequence ID" value="NZ_NIDE01000004.1"/>
</dbReference>
<organism evidence="2 3">
    <name type="scientific">Fimbriiglobus ruber</name>
    <dbReference type="NCBI Taxonomy" id="1908690"/>
    <lineage>
        <taxon>Bacteria</taxon>
        <taxon>Pseudomonadati</taxon>
        <taxon>Planctomycetota</taxon>
        <taxon>Planctomycetia</taxon>
        <taxon>Gemmatales</taxon>
        <taxon>Gemmataceae</taxon>
        <taxon>Fimbriiglobus</taxon>
    </lineage>
</organism>
<dbReference type="Proteomes" id="UP000214646">
    <property type="component" value="Unassembled WGS sequence"/>
</dbReference>
<dbReference type="OrthoDB" id="9806350at2"/>
<proteinExistence type="predicted"/>
<protein>
    <recommendedName>
        <fullName evidence="1">Endoribonuclease L-PSP/chorismate mutase-like domain-containing protein</fullName>
    </recommendedName>
</protein>
<feature type="domain" description="Endoribonuclease L-PSP/chorismate mutase-like" evidence="1">
    <location>
        <begin position="25"/>
        <end position="142"/>
    </location>
</feature>
<dbReference type="Gene3D" id="3.30.1330.40">
    <property type="entry name" value="RutC-like"/>
    <property type="match status" value="1"/>
</dbReference>
<keyword evidence="3" id="KW-1185">Reference proteome</keyword>
<dbReference type="EMBL" id="NIDE01000004">
    <property type="protein sequence ID" value="OWK43786.1"/>
    <property type="molecule type" value="Genomic_DNA"/>
</dbReference>
<gene>
    <name evidence="2" type="ORF">FRUB_03385</name>
</gene>
<dbReference type="InterPro" id="IPR035959">
    <property type="entry name" value="RutC-like_sf"/>
</dbReference>
<dbReference type="Pfam" id="PF14588">
    <property type="entry name" value="YjgF_endoribonc"/>
    <property type="match status" value="1"/>
</dbReference>
<dbReference type="PANTHER" id="PTHR43760">
    <property type="entry name" value="ENDORIBONUCLEASE-RELATED"/>
    <property type="match status" value="1"/>
</dbReference>